<keyword evidence="4 6" id="KW-0472">Membrane</keyword>
<evidence type="ECO:0000259" key="8">
    <source>
        <dbReference type="PROSITE" id="PS50850"/>
    </source>
</evidence>
<dbReference type="STRING" id="112498.A0A2D3VA93"/>
<dbReference type="RefSeq" id="XP_023630584.1">
    <property type="nucleotide sequence ID" value="XM_023774816.1"/>
</dbReference>
<keyword evidence="2 6" id="KW-0812">Transmembrane</keyword>
<dbReference type="PANTHER" id="PTHR23501:SF67">
    <property type="entry name" value="MFS MULTIDRUG EFFLUX TRANSPORTER (EUROFUNG)"/>
    <property type="match status" value="1"/>
</dbReference>
<dbReference type="SUPFAM" id="SSF103473">
    <property type="entry name" value="MFS general substrate transporter"/>
    <property type="match status" value="1"/>
</dbReference>
<feature type="transmembrane region" description="Helical" evidence="6">
    <location>
        <begin position="284"/>
        <end position="304"/>
    </location>
</feature>
<feature type="domain" description="Major facilitator superfamily (MFS) profile" evidence="8">
    <location>
        <begin position="16"/>
        <end position="484"/>
    </location>
</feature>
<dbReference type="InterPro" id="IPR011701">
    <property type="entry name" value="MFS"/>
</dbReference>
<feature type="compositionally biased region" description="Polar residues" evidence="5">
    <location>
        <begin position="528"/>
        <end position="540"/>
    </location>
</feature>
<proteinExistence type="predicted"/>
<feature type="transmembrane region" description="Helical" evidence="6">
    <location>
        <begin position="324"/>
        <end position="342"/>
    </location>
</feature>
<dbReference type="GO" id="GO:0015174">
    <property type="term" value="F:basic amino acid transmembrane transporter activity"/>
    <property type="evidence" value="ECO:0007669"/>
    <property type="project" value="TreeGrafter"/>
</dbReference>
<feature type="signal peptide" evidence="7">
    <location>
        <begin position="1"/>
        <end position="35"/>
    </location>
</feature>
<dbReference type="Gene3D" id="1.20.1250.20">
    <property type="entry name" value="MFS general substrate transporter like domains"/>
    <property type="match status" value="2"/>
</dbReference>
<dbReference type="InterPro" id="IPR036259">
    <property type="entry name" value="MFS_trans_sf"/>
</dbReference>
<feature type="transmembrane region" description="Helical" evidence="6">
    <location>
        <begin position="382"/>
        <end position="406"/>
    </location>
</feature>
<feature type="chain" id="PRO_5013837533" description="Major facilitator superfamily (MFS) profile domain-containing protein" evidence="7">
    <location>
        <begin position="36"/>
        <end position="540"/>
    </location>
</feature>
<sequence>MSASSRSTSAWRTKALISALMLCNFLISLQSSSSAATYFTIAAEFGRANEATWPVNGTLIASLMAQPLFARMSDHLGRRAPYVTAVVIFAITNALSALGSGWPWYLTIRTLCGVGSGGMLGLGSITLTDAVGLDQRPFYQSINYLVYGAGSGLGAAFGGTIVQHFGWPWLYVVQFIIAIPGAILLILYAPGADELSEKHSIDKILGGFVQSMQKFDWKGALYLCVSLLALFIFLSLGGNTFPWTHPTVISTGVTFAIAGFILWRHEMAVEMPVLHVQLICKSPIWNFLLAGFLLNMINHTAMYYAPVFFQTVLLDTPERASARLVFPSLCFTFVSALTSYIISRTGSPAFTLYGSQPFLLLGSAGLVVMAATALTYPLNNIAYTLSLGIPVIGASMLAPSALLTLLHLCDPEDHASANSSYILARTLGIFGATALGSTVLQNTFEYAIHKRELSTETLQDLQTIVRELFAVALLAVFILGFCSALMISFSLAKVYLRTRRMLARGTAIPSEPPSEHGLDDFSDGPDTEMSQLGTMATSPH</sequence>
<evidence type="ECO:0000313" key="10">
    <source>
        <dbReference type="Proteomes" id="UP000225277"/>
    </source>
</evidence>
<feature type="transmembrane region" description="Helical" evidence="6">
    <location>
        <begin position="169"/>
        <end position="189"/>
    </location>
</feature>
<dbReference type="InterPro" id="IPR020846">
    <property type="entry name" value="MFS_dom"/>
</dbReference>
<feature type="transmembrane region" description="Helical" evidence="6">
    <location>
        <begin position="468"/>
        <end position="492"/>
    </location>
</feature>
<dbReference type="OrthoDB" id="4139357at2759"/>
<dbReference type="AlphaFoldDB" id="A0A2D3VA93"/>
<evidence type="ECO:0000313" key="9">
    <source>
        <dbReference type="EMBL" id="CZT23860.1"/>
    </source>
</evidence>
<dbReference type="PANTHER" id="PTHR23501">
    <property type="entry name" value="MAJOR FACILITATOR SUPERFAMILY"/>
    <property type="match status" value="1"/>
</dbReference>
<evidence type="ECO:0000256" key="1">
    <source>
        <dbReference type="ARBA" id="ARBA00004141"/>
    </source>
</evidence>
<dbReference type="PROSITE" id="PS50850">
    <property type="entry name" value="MFS"/>
    <property type="match status" value="1"/>
</dbReference>
<evidence type="ECO:0000256" key="7">
    <source>
        <dbReference type="SAM" id="SignalP"/>
    </source>
</evidence>
<evidence type="ECO:0000256" key="3">
    <source>
        <dbReference type="ARBA" id="ARBA00022989"/>
    </source>
</evidence>
<organism evidence="9 10">
    <name type="scientific">Ramularia collo-cygni</name>
    <dbReference type="NCBI Taxonomy" id="112498"/>
    <lineage>
        <taxon>Eukaryota</taxon>
        <taxon>Fungi</taxon>
        <taxon>Dikarya</taxon>
        <taxon>Ascomycota</taxon>
        <taxon>Pezizomycotina</taxon>
        <taxon>Dothideomycetes</taxon>
        <taxon>Dothideomycetidae</taxon>
        <taxon>Mycosphaerellales</taxon>
        <taxon>Mycosphaerellaceae</taxon>
        <taxon>Ramularia</taxon>
    </lineage>
</organism>
<gene>
    <name evidence="9" type="ORF">RCC_09575</name>
</gene>
<dbReference type="Proteomes" id="UP000225277">
    <property type="component" value="Unassembled WGS sequence"/>
</dbReference>
<feature type="transmembrane region" description="Helical" evidence="6">
    <location>
        <begin position="144"/>
        <end position="163"/>
    </location>
</feature>
<dbReference type="GO" id="GO:0000329">
    <property type="term" value="C:fungal-type vacuole membrane"/>
    <property type="evidence" value="ECO:0007669"/>
    <property type="project" value="TreeGrafter"/>
</dbReference>
<dbReference type="EMBL" id="FJUY01000018">
    <property type="protein sequence ID" value="CZT23860.1"/>
    <property type="molecule type" value="Genomic_DNA"/>
</dbReference>
<keyword evidence="10" id="KW-1185">Reference proteome</keyword>
<dbReference type="GeneID" id="35604643"/>
<accession>A0A2D3VA93</accession>
<evidence type="ECO:0000256" key="5">
    <source>
        <dbReference type="SAM" id="MobiDB-lite"/>
    </source>
</evidence>
<name>A0A2D3VA93_9PEZI</name>
<evidence type="ECO:0000256" key="2">
    <source>
        <dbReference type="ARBA" id="ARBA00022692"/>
    </source>
</evidence>
<protein>
    <recommendedName>
        <fullName evidence="8">Major facilitator superfamily (MFS) profile domain-containing protein</fullName>
    </recommendedName>
</protein>
<feature type="transmembrane region" description="Helical" evidence="6">
    <location>
        <begin position="427"/>
        <end position="448"/>
    </location>
</feature>
<evidence type="ECO:0000256" key="4">
    <source>
        <dbReference type="ARBA" id="ARBA00023136"/>
    </source>
</evidence>
<keyword evidence="3 6" id="KW-1133">Transmembrane helix</keyword>
<feature type="transmembrane region" description="Helical" evidence="6">
    <location>
        <begin position="82"/>
        <end position="102"/>
    </location>
</feature>
<dbReference type="Pfam" id="PF07690">
    <property type="entry name" value="MFS_1"/>
    <property type="match status" value="1"/>
</dbReference>
<feature type="transmembrane region" description="Helical" evidence="6">
    <location>
        <begin position="108"/>
        <end position="132"/>
    </location>
</feature>
<reference evidence="9 10" key="1">
    <citation type="submission" date="2016-03" db="EMBL/GenBank/DDBJ databases">
        <authorList>
            <person name="Ploux O."/>
        </authorList>
    </citation>
    <scope>NUCLEOTIDE SEQUENCE [LARGE SCALE GENOMIC DNA]</scope>
    <source>
        <strain evidence="9 10">URUG2</strain>
    </source>
</reference>
<feature type="transmembrane region" description="Helical" evidence="6">
    <location>
        <begin position="220"/>
        <end position="237"/>
    </location>
</feature>
<feature type="transmembrane region" description="Helical" evidence="6">
    <location>
        <begin position="358"/>
        <end position="376"/>
    </location>
</feature>
<feature type="transmembrane region" description="Helical" evidence="6">
    <location>
        <begin position="243"/>
        <end position="263"/>
    </location>
</feature>
<feature type="region of interest" description="Disordered" evidence="5">
    <location>
        <begin position="507"/>
        <end position="540"/>
    </location>
</feature>
<comment type="subcellular location">
    <subcellularLocation>
        <location evidence="1">Membrane</location>
        <topology evidence="1">Multi-pass membrane protein</topology>
    </subcellularLocation>
</comment>
<evidence type="ECO:0000256" key="6">
    <source>
        <dbReference type="SAM" id="Phobius"/>
    </source>
</evidence>
<keyword evidence="7" id="KW-0732">Signal</keyword>